<sequence length="170" mass="17937">MHNRAYAGLVSDVRPPLVIIGPRGRLVILAIACAIAAAMGIVIVLLNQQNLTALVVGVAAVGVFGVGGGYSLIGQWRRSRLLRVDDAGIRLGDGASLAWRDIDRVGVAGPALGIRLRSADAYLSQRPRGVTVESLQATRRTWSGFDIVFPERDLGMTATAASAAVRARKP</sequence>
<accession>A0A0F0LXH9</accession>
<gene>
    <name evidence="2" type="ORF">RR49_01316</name>
</gene>
<dbReference type="STRING" id="400772.RR49_01316"/>
<protein>
    <recommendedName>
        <fullName evidence="4">PH domain-containing protein</fullName>
    </recommendedName>
</protein>
<organism evidence="2 3">
    <name type="scientific">Microbacterium ginsengisoli</name>
    <dbReference type="NCBI Taxonomy" id="400772"/>
    <lineage>
        <taxon>Bacteria</taxon>
        <taxon>Bacillati</taxon>
        <taxon>Actinomycetota</taxon>
        <taxon>Actinomycetes</taxon>
        <taxon>Micrococcales</taxon>
        <taxon>Microbacteriaceae</taxon>
        <taxon>Microbacterium</taxon>
    </lineage>
</organism>
<dbReference type="Proteomes" id="UP000033451">
    <property type="component" value="Unassembled WGS sequence"/>
</dbReference>
<keyword evidence="1" id="KW-0812">Transmembrane</keyword>
<dbReference type="PATRIC" id="fig|400772.4.peg.1339"/>
<reference evidence="2 3" key="1">
    <citation type="submission" date="2015-02" db="EMBL/GenBank/DDBJ databases">
        <title>Draft genome sequences of ten Microbacterium spp. with emphasis on heavy metal contaminated environments.</title>
        <authorList>
            <person name="Corretto E."/>
        </authorList>
    </citation>
    <scope>NUCLEOTIDE SEQUENCE [LARGE SCALE GENOMIC DNA]</scope>
    <source>
        <strain evidence="2 3">DSM 18659</strain>
    </source>
</reference>
<evidence type="ECO:0000256" key="1">
    <source>
        <dbReference type="SAM" id="Phobius"/>
    </source>
</evidence>
<comment type="caution">
    <text evidence="2">The sequence shown here is derived from an EMBL/GenBank/DDBJ whole genome shotgun (WGS) entry which is preliminary data.</text>
</comment>
<feature type="transmembrane region" description="Helical" evidence="1">
    <location>
        <begin position="26"/>
        <end position="46"/>
    </location>
</feature>
<keyword evidence="1" id="KW-1133">Transmembrane helix</keyword>
<dbReference type="AlphaFoldDB" id="A0A0F0LXH9"/>
<dbReference type="EMBL" id="JYIY01000070">
    <property type="protein sequence ID" value="KJL36980.1"/>
    <property type="molecule type" value="Genomic_DNA"/>
</dbReference>
<proteinExistence type="predicted"/>
<evidence type="ECO:0000313" key="3">
    <source>
        <dbReference type="Proteomes" id="UP000033451"/>
    </source>
</evidence>
<keyword evidence="3" id="KW-1185">Reference proteome</keyword>
<keyword evidence="1" id="KW-0472">Membrane</keyword>
<feature type="transmembrane region" description="Helical" evidence="1">
    <location>
        <begin position="52"/>
        <end position="73"/>
    </location>
</feature>
<evidence type="ECO:0000313" key="2">
    <source>
        <dbReference type="EMBL" id="KJL36980.1"/>
    </source>
</evidence>
<evidence type="ECO:0008006" key="4">
    <source>
        <dbReference type="Google" id="ProtNLM"/>
    </source>
</evidence>
<name>A0A0F0LXH9_9MICO</name>